<keyword evidence="3" id="KW-1185">Reference proteome</keyword>
<keyword evidence="1" id="KW-0175">Coiled coil</keyword>
<organism evidence="2 3">
    <name type="scientific">Pseudomonas arcuscaelestis</name>
    <dbReference type="NCBI Taxonomy" id="2710591"/>
    <lineage>
        <taxon>Bacteria</taxon>
        <taxon>Pseudomonadati</taxon>
        <taxon>Pseudomonadota</taxon>
        <taxon>Gammaproteobacteria</taxon>
        <taxon>Pseudomonadales</taxon>
        <taxon>Pseudomonadaceae</taxon>
        <taxon>Pseudomonas</taxon>
    </lineage>
</organism>
<proteinExistence type="predicted"/>
<name>A0ABS2C213_9PSED</name>
<comment type="caution">
    <text evidence="2">The sequence shown here is derived from an EMBL/GenBank/DDBJ whole genome shotgun (WGS) entry which is preliminary data.</text>
</comment>
<accession>A0ABS2C213</accession>
<sequence length="437" mass="48251">MNPSSITSTLEENSRKQELELRQAEQSLSVAHEHTLKLEHSILEGLREVSSARSNSPTVDTQGVVRELDERRAAEAKLRRDLQGVEISIGSLNAMGIELSQRIESVKSAVSQALAVDRNYLVLLQQHESARRSLAAYQEHKDEIANECNHKLAVFNRQPVFSYLLKAGYGTERYKGRLLVKALDGWLAGEIDFHANAKNYRMLLAMQTGNEDRIATLSSEARVALEMVEQAAQRSYASAGLGELTSRLRSVSEKIAVHKKEANWFHSSLGKFAHRTDDHTKRAEELILNSLPTRSFDEIQALVKQSTAAAGDQETARVTVLQRELAEHHKTLPALEKAREQAEARYNKAKTLERVLRTDSYTRAEYYYQESLNLDSLISRYMAGNITASTVSAEVDRHRKEYAATSSGSDSGGYFSFADSGSDSCGGGDGGGGGGGD</sequence>
<dbReference type="RefSeq" id="WP_203585012.1">
    <property type="nucleotide sequence ID" value="NZ_JACOPV010000009.1"/>
</dbReference>
<evidence type="ECO:0000256" key="1">
    <source>
        <dbReference type="SAM" id="Coils"/>
    </source>
</evidence>
<dbReference type="Proteomes" id="UP000745663">
    <property type="component" value="Unassembled WGS sequence"/>
</dbReference>
<evidence type="ECO:0000313" key="3">
    <source>
        <dbReference type="Proteomes" id="UP000745663"/>
    </source>
</evidence>
<dbReference type="EMBL" id="JACOPV010000009">
    <property type="protein sequence ID" value="MBM5459109.1"/>
    <property type="molecule type" value="Genomic_DNA"/>
</dbReference>
<feature type="coiled-coil region" evidence="1">
    <location>
        <begin position="325"/>
        <end position="355"/>
    </location>
</feature>
<gene>
    <name evidence="2" type="ORF">H8F21_16190</name>
</gene>
<reference evidence="2 3" key="1">
    <citation type="submission" date="2020-08" db="EMBL/GenBank/DDBJ databases">
        <title>Description of novel Pseudomonas species.</title>
        <authorList>
            <person name="Duman M."/>
            <person name="Mulet M."/>
            <person name="Altun S."/>
            <person name="Saticioglu I.B."/>
            <person name="Lalucat J."/>
            <person name="Garcia-Valdes E."/>
        </authorList>
    </citation>
    <scope>NUCLEOTIDE SEQUENCE [LARGE SCALE GENOMIC DNA]</scope>
    <source>
        <strain evidence="2 3">P66</strain>
    </source>
</reference>
<protein>
    <submittedName>
        <fullName evidence="2">Uncharacterized protein</fullName>
    </submittedName>
</protein>
<evidence type="ECO:0000313" key="2">
    <source>
        <dbReference type="EMBL" id="MBM5459109.1"/>
    </source>
</evidence>